<dbReference type="PROSITE" id="PS50206">
    <property type="entry name" value="RHODANESE_3"/>
    <property type="match status" value="2"/>
</dbReference>
<gene>
    <name evidence="3" type="ORF">DGD08_10990</name>
</gene>
<dbReference type="SUPFAM" id="SSF52821">
    <property type="entry name" value="Rhodanese/Cell cycle control phosphatase"/>
    <property type="match status" value="2"/>
</dbReference>
<reference evidence="3 4" key="1">
    <citation type="journal article" date="2018" name="Nat. Biotechnol.">
        <title>A standardized bacterial taxonomy based on genome phylogeny substantially revises the tree of life.</title>
        <authorList>
            <person name="Parks D.H."/>
            <person name="Chuvochina M."/>
            <person name="Waite D.W."/>
            <person name="Rinke C."/>
            <person name="Skarshewski A."/>
            <person name="Chaumeil P.A."/>
            <person name="Hugenholtz P."/>
        </authorList>
    </citation>
    <scope>NUCLEOTIDE SEQUENCE [LARGE SCALE GENOMIC DNA]</scope>
    <source>
        <strain evidence="3">UBA8844</strain>
    </source>
</reference>
<dbReference type="Gene3D" id="3.40.250.10">
    <property type="entry name" value="Rhodanese-like domain"/>
    <property type="match status" value="2"/>
</dbReference>
<name>A0A3D4VA58_9BACT</name>
<dbReference type="InterPro" id="IPR036873">
    <property type="entry name" value="Rhodanese-like_dom_sf"/>
</dbReference>
<proteinExistence type="predicted"/>
<dbReference type="SMART" id="SM00450">
    <property type="entry name" value="RHOD"/>
    <property type="match status" value="1"/>
</dbReference>
<evidence type="ECO:0000256" key="1">
    <source>
        <dbReference type="ARBA" id="ARBA00022737"/>
    </source>
</evidence>
<dbReference type="EMBL" id="DPIY01000010">
    <property type="protein sequence ID" value="HCT57714.1"/>
    <property type="molecule type" value="Genomic_DNA"/>
</dbReference>
<sequence length="185" mass="20639">MAARALMSLDYLGHGSMAFLDGGVARWTAQNRRTTTEAPVVTRGTFTPRVRQDLVATADWISGAQQQGRIALIDTRTDGEYAGGGNRSGMPSAGHLQGARQLEWEQLFTDEKHFQLRDSTQLRQLYTERMRGGDTVVTYCWVGYRASMTYVAARALGLPARFYDGSYQDWQQRQLPVVAGTSPRE</sequence>
<organism evidence="3 4">
    <name type="scientific">Gemmatimonas aurantiaca</name>
    <dbReference type="NCBI Taxonomy" id="173480"/>
    <lineage>
        <taxon>Bacteria</taxon>
        <taxon>Pseudomonadati</taxon>
        <taxon>Gemmatimonadota</taxon>
        <taxon>Gemmatimonadia</taxon>
        <taxon>Gemmatimonadales</taxon>
        <taxon>Gemmatimonadaceae</taxon>
        <taxon>Gemmatimonas</taxon>
    </lineage>
</organism>
<dbReference type="Pfam" id="PF00581">
    <property type="entry name" value="Rhodanese"/>
    <property type="match status" value="1"/>
</dbReference>
<feature type="domain" description="Rhodanese" evidence="2">
    <location>
        <begin position="2"/>
        <end position="36"/>
    </location>
</feature>
<dbReference type="Proteomes" id="UP000264071">
    <property type="component" value="Unassembled WGS sequence"/>
</dbReference>
<dbReference type="InterPro" id="IPR001763">
    <property type="entry name" value="Rhodanese-like_dom"/>
</dbReference>
<evidence type="ECO:0000259" key="2">
    <source>
        <dbReference type="PROSITE" id="PS50206"/>
    </source>
</evidence>
<comment type="caution">
    <text evidence="3">The sequence shown here is derived from an EMBL/GenBank/DDBJ whole genome shotgun (WGS) entry which is preliminary data.</text>
</comment>
<dbReference type="PANTHER" id="PTHR43855">
    <property type="entry name" value="THIOSULFATE SULFURTRANSFERASE"/>
    <property type="match status" value="1"/>
</dbReference>
<dbReference type="PANTHER" id="PTHR43855:SF1">
    <property type="entry name" value="THIOSULFATE SULFURTRANSFERASE"/>
    <property type="match status" value="1"/>
</dbReference>
<keyword evidence="1" id="KW-0677">Repeat</keyword>
<evidence type="ECO:0000313" key="3">
    <source>
        <dbReference type="EMBL" id="HCT57714.1"/>
    </source>
</evidence>
<dbReference type="InterPro" id="IPR051126">
    <property type="entry name" value="Thiosulfate_sulfurtransferase"/>
</dbReference>
<protein>
    <recommendedName>
        <fullName evidence="2">Rhodanese domain-containing protein</fullName>
    </recommendedName>
</protein>
<accession>A0A3D4VA58</accession>
<feature type="domain" description="Rhodanese" evidence="2">
    <location>
        <begin position="66"/>
        <end position="179"/>
    </location>
</feature>
<dbReference type="AlphaFoldDB" id="A0A3D4VA58"/>
<evidence type="ECO:0000313" key="4">
    <source>
        <dbReference type="Proteomes" id="UP000264071"/>
    </source>
</evidence>